<name>A0ABR2K7Y6_9EUKA</name>
<accession>A0ABR2K7Y6</accession>
<keyword evidence="3" id="KW-1185">Reference proteome</keyword>
<organism evidence="2 3">
    <name type="scientific">Tritrichomonas musculus</name>
    <dbReference type="NCBI Taxonomy" id="1915356"/>
    <lineage>
        <taxon>Eukaryota</taxon>
        <taxon>Metamonada</taxon>
        <taxon>Parabasalia</taxon>
        <taxon>Tritrichomonadida</taxon>
        <taxon>Tritrichomonadidae</taxon>
        <taxon>Tritrichomonas</taxon>
    </lineage>
</organism>
<dbReference type="Gene3D" id="3.80.10.10">
    <property type="entry name" value="Ribonuclease Inhibitor"/>
    <property type="match status" value="1"/>
</dbReference>
<dbReference type="Proteomes" id="UP001470230">
    <property type="component" value="Unassembled WGS sequence"/>
</dbReference>
<dbReference type="InterPro" id="IPR032675">
    <property type="entry name" value="LRR_dom_sf"/>
</dbReference>
<keyword evidence="1" id="KW-0175">Coiled coil</keyword>
<reference evidence="2 3" key="1">
    <citation type="submission" date="2024-04" db="EMBL/GenBank/DDBJ databases">
        <title>Tritrichomonas musculus Genome.</title>
        <authorList>
            <person name="Alves-Ferreira E."/>
            <person name="Grigg M."/>
            <person name="Lorenzi H."/>
            <person name="Galac M."/>
        </authorList>
    </citation>
    <scope>NUCLEOTIDE SEQUENCE [LARGE SCALE GENOMIC DNA]</scope>
    <source>
        <strain evidence="2 3">EAF2021</strain>
    </source>
</reference>
<feature type="coiled-coil region" evidence="1">
    <location>
        <begin position="103"/>
        <end position="130"/>
    </location>
</feature>
<proteinExistence type="predicted"/>
<evidence type="ECO:0000313" key="3">
    <source>
        <dbReference type="Proteomes" id="UP001470230"/>
    </source>
</evidence>
<evidence type="ECO:0000313" key="2">
    <source>
        <dbReference type="EMBL" id="KAK8887200.1"/>
    </source>
</evidence>
<comment type="caution">
    <text evidence="2">The sequence shown here is derived from an EMBL/GenBank/DDBJ whole genome shotgun (WGS) entry which is preliminary data.</text>
</comment>
<sequence length="200" mass="23272">MYNLPITSLYNIFYNKFRKLDDHNLGYQFIINGENKDVLYILLESLDCNKLNEKVFNDSILNQDEHFGFKLKIDLSSIKMNMEKIQQTFQDSIDRQNQQSDQIGLQQKLISQLEEKNQELMKTLDSKIFEQQKSINLLLSEKQKHDDFIKDPIKVCNDLVDEVVQLPTFVTKIPDFAFTNKQILTEIKIPASVTSIGSSS</sequence>
<dbReference type="EMBL" id="JAPFFF010000006">
    <property type="protein sequence ID" value="KAK8887200.1"/>
    <property type="molecule type" value="Genomic_DNA"/>
</dbReference>
<gene>
    <name evidence="2" type="ORF">M9Y10_038238</name>
</gene>
<evidence type="ECO:0000256" key="1">
    <source>
        <dbReference type="SAM" id="Coils"/>
    </source>
</evidence>
<protein>
    <submittedName>
        <fullName evidence="2">Uncharacterized protein</fullName>
    </submittedName>
</protein>